<dbReference type="EMBL" id="CAJZAF010000009">
    <property type="protein sequence ID" value="CAG9170802.1"/>
    <property type="molecule type" value="Genomic_DNA"/>
</dbReference>
<sequence>MLACVDCQARVDRNGKQNEYSADQLRAMKREHETRIDLIYSATGVKESLPIVMTFPIGAHVPVIELKQIHYAMLENSRYARFPSGNAIHIDKGDFNILDDSPEFWSRAERIVTEAYERRIHPEITTRNGAAHLTIAALAPIPMLMKLGALLGDKTEAAVLDLPGERWL</sequence>
<name>A0ABM8WTK2_9BURK</name>
<evidence type="ECO:0000313" key="2">
    <source>
        <dbReference type="Proteomes" id="UP000701702"/>
    </source>
</evidence>
<accession>A0ABM8WTK2</accession>
<protein>
    <recommendedName>
        <fullName evidence="3">SMODS-associated and fused to various effectors domain-containing protein</fullName>
    </recommendedName>
</protein>
<reference evidence="1 2" key="1">
    <citation type="submission" date="2021-08" db="EMBL/GenBank/DDBJ databases">
        <authorList>
            <person name="Peeters C."/>
        </authorList>
    </citation>
    <scope>NUCLEOTIDE SEQUENCE [LARGE SCALE GENOMIC DNA]</scope>
    <source>
        <strain evidence="1 2">LMG 23994</strain>
    </source>
</reference>
<dbReference type="Proteomes" id="UP000701702">
    <property type="component" value="Unassembled WGS sequence"/>
</dbReference>
<dbReference type="RefSeq" id="WP_224001791.1">
    <property type="nucleotide sequence ID" value="NZ_CAJZAF010000009.1"/>
</dbReference>
<proteinExistence type="predicted"/>
<evidence type="ECO:0000313" key="1">
    <source>
        <dbReference type="EMBL" id="CAG9170802.1"/>
    </source>
</evidence>
<evidence type="ECO:0008006" key="3">
    <source>
        <dbReference type="Google" id="ProtNLM"/>
    </source>
</evidence>
<organism evidence="1 2">
    <name type="scientific">Cupriavidus pinatubonensis</name>
    <dbReference type="NCBI Taxonomy" id="248026"/>
    <lineage>
        <taxon>Bacteria</taxon>
        <taxon>Pseudomonadati</taxon>
        <taxon>Pseudomonadota</taxon>
        <taxon>Betaproteobacteria</taxon>
        <taxon>Burkholderiales</taxon>
        <taxon>Burkholderiaceae</taxon>
        <taxon>Cupriavidus</taxon>
    </lineage>
</organism>
<comment type="caution">
    <text evidence="1">The sequence shown here is derived from an EMBL/GenBank/DDBJ whole genome shotgun (WGS) entry which is preliminary data.</text>
</comment>
<gene>
    <name evidence="1" type="ORF">LMG23994_02006</name>
</gene>
<keyword evidence="2" id="KW-1185">Reference proteome</keyword>